<evidence type="ECO:0000256" key="1">
    <source>
        <dbReference type="ARBA" id="ARBA00023002"/>
    </source>
</evidence>
<dbReference type="PANTHER" id="PTHR22604:SF105">
    <property type="entry name" value="TRANS-1,2-DIHYDROBENZENE-1,2-DIOL DEHYDROGENASE"/>
    <property type="match status" value="1"/>
</dbReference>
<reference evidence="2" key="2">
    <citation type="journal article" date="2023" name="IMA Fungus">
        <title>Comparative genomic study of the Penicillium genus elucidates a diverse pangenome and 15 lateral gene transfer events.</title>
        <authorList>
            <person name="Petersen C."/>
            <person name="Sorensen T."/>
            <person name="Nielsen M.R."/>
            <person name="Sondergaard T.E."/>
            <person name="Sorensen J.L."/>
            <person name="Fitzpatrick D.A."/>
            <person name="Frisvad J.C."/>
            <person name="Nielsen K.L."/>
        </authorList>
    </citation>
    <scope>NUCLEOTIDE SEQUENCE</scope>
    <source>
        <strain evidence="2">IBT 26290</strain>
    </source>
</reference>
<gene>
    <name evidence="2" type="ORF">N7482_008737</name>
</gene>
<dbReference type="EMBL" id="JAPQKN010000006">
    <property type="protein sequence ID" value="KAJ5157637.1"/>
    <property type="molecule type" value="Genomic_DNA"/>
</dbReference>
<dbReference type="GeneID" id="81430037"/>
<reference evidence="2" key="1">
    <citation type="submission" date="2022-11" db="EMBL/GenBank/DDBJ databases">
        <authorList>
            <person name="Petersen C."/>
        </authorList>
    </citation>
    <scope>NUCLEOTIDE SEQUENCE</scope>
    <source>
        <strain evidence="2">IBT 26290</strain>
    </source>
</reference>
<evidence type="ECO:0000313" key="2">
    <source>
        <dbReference type="EMBL" id="KAJ5157637.1"/>
    </source>
</evidence>
<name>A0A9W9HUG0_9EURO</name>
<dbReference type="InterPro" id="IPR050984">
    <property type="entry name" value="Gfo/Idh/MocA_domain"/>
</dbReference>
<accession>A0A9W9HUG0</accession>
<sequence length="257" mass="28540">MAQDNRYKGVRPSASHRGCSDVHAEYTAYRPALGLRVRRYAARSISCPRDTQLTRSGPGGSGTALSSALAATRFALHASVPVEVTSATTRPSLSDARVDAALHAHLIFEDPHNNLVHSKIYTDMARPWAGGILPRIWEVPWIEVETDKALVYFYNFPQPHLYHYIAVTEKATGRTSYQKQYTGGPLWGKVVVSTGEQGGRAGWSTYRWRLEAFVDAMQGRTPAHWVSAQDSTWMMECVDAVYKAAGLPRRESSNSQE</sequence>
<dbReference type="OrthoDB" id="6417021at2759"/>
<dbReference type="GO" id="GO:0016491">
    <property type="term" value="F:oxidoreductase activity"/>
    <property type="evidence" value="ECO:0007669"/>
    <property type="project" value="UniProtKB-KW"/>
</dbReference>
<comment type="caution">
    <text evidence="2">The sequence shown here is derived from an EMBL/GenBank/DDBJ whole genome shotgun (WGS) entry which is preliminary data.</text>
</comment>
<protein>
    <submittedName>
        <fullName evidence="2">Uncharacterized protein</fullName>
    </submittedName>
</protein>
<dbReference type="Proteomes" id="UP001149163">
    <property type="component" value="Unassembled WGS sequence"/>
</dbReference>
<dbReference type="RefSeq" id="XP_056540626.1">
    <property type="nucleotide sequence ID" value="XM_056690861.1"/>
</dbReference>
<keyword evidence="1" id="KW-0560">Oxidoreductase</keyword>
<dbReference type="Gene3D" id="3.30.360.10">
    <property type="entry name" value="Dihydrodipicolinate Reductase, domain 2"/>
    <property type="match status" value="1"/>
</dbReference>
<keyword evidence="3" id="KW-1185">Reference proteome</keyword>
<proteinExistence type="predicted"/>
<organism evidence="2 3">
    <name type="scientific">Penicillium canariense</name>
    <dbReference type="NCBI Taxonomy" id="189055"/>
    <lineage>
        <taxon>Eukaryota</taxon>
        <taxon>Fungi</taxon>
        <taxon>Dikarya</taxon>
        <taxon>Ascomycota</taxon>
        <taxon>Pezizomycotina</taxon>
        <taxon>Eurotiomycetes</taxon>
        <taxon>Eurotiomycetidae</taxon>
        <taxon>Eurotiales</taxon>
        <taxon>Aspergillaceae</taxon>
        <taxon>Penicillium</taxon>
    </lineage>
</organism>
<dbReference type="AlphaFoldDB" id="A0A9W9HUG0"/>
<dbReference type="PANTHER" id="PTHR22604">
    <property type="entry name" value="OXIDOREDUCTASES"/>
    <property type="match status" value="1"/>
</dbReference>
<evidence type="ECO:0000313" key="3">
    <source>
        <dbReference type="Proteomes" id="UP001149163"/>
    </source>
</evidence>